<dbReference type="FunCoup" id="A9UU59">
    <property type="interactions" value="14"/>
</dbReference>
<dbReference type="InterPro" id="IPR036259">
    <property type="entry name" value="MFS_trans_sf"/>
</dbReference>
<dbReference type="InterPro" id="IPR051617">
    <property type="entry name" value="UNC-93-like_regulator"/>
</dbReference>
<evidence type="ECO:0000256" key="7">
    <source>
        <dbReference type="ARBA" id="ARBA00041910"/>
    </source>
</evidence>
<dbReference type="RefSeq" id="XP_001744033.1">
    <property type="nucleotide sequence ID" value="XM_001743981.1"/>
</dbReference>
<feature type="chain" id="PRO_5002742383" description="UNC93-like protein MFSD11" evidence="9">
    <location>
        <begin position="21"/>
        <end position="479"/>
    </location>
</feature>
<dbReference type="AlphaFoldDB" id="A9UU59"/>
<gene>
    <name evidence="10" type="ORF">MONBRDRAFT_31582</name>
</gene>
<dbReference type="GeneID" id="5888887"/>
<keyword evidence="11" id="KW-1185">Reference proteome</keyword>
<evidence type="ECO:0000256" key="8">
    <source>
        <dbReference type="SAM" id="Phobius"/>
    </source>
</evidence>
<dbReference type="EMBL" id="CH991545">
    <property type="protein sequence ID" value="EDQ91611.1"/>
    <property type="molecule type" value="Genomic_DNA"/>
</dbReference>
<evidence type="ECO:0000256" key="4">
    <source>
        <dbReference type="ARBA" id="ARBA00023136"/>
    </source>
</evidence>
<feature type="transmembrane region" description="Helical" evidence="8">
    <location>
        <begin position="206"/>
        <end position="225"/>
    </location>
</feature>
<evidence type="ECO:0000256" key="9">
    <source>
        <dbReference type="SAM" id="SignalP"/>
    </source>
</evidence>
<accession>A9UU59</accession>
<feature type="transmembrane region" description="Helical" evidence="8">
    <location>
        <begin position="113"/>
        <end position="130"/>
    </location>
</feature>
<evidence type="ECO:0000256" key="2">
    <source>
        <dbReference type="ARBA" id="ARBA00022692"/>
    </source>
</evidence>
<sequence>MCVCVCVCVSLSLLCDQAYLQSRATAVAQQQQQQQQQQESPDLIQTDLRLSCLQRSGPPIAMTKTSGSFQTTVLKDQHLGASLGFQSLAIIYVVFSLFNFISPSVVALIGPRPSMIFGSVMYALFIAAFLKPMRWSILAASVLVGMGAAVIWTAQGNFLTLNTTKENRGQMSGIFWALLQCSLLIGNLIGYFLLSGDTIGADEAHRFYQILFGAACGGVVLFFFLRRSRPERTEDYTSVEDVEPRSIREEISNTIALLLTKDMLLLSISIMYSGLVLTFWSAKYPTMVGDAFQPKDIGLSGITVGVAEILGGLTMGRLADAYGRPWVMMVTLFVHAAGGFLVFLNLISNYLTPSGQCEHYHCQPLTSILQEGGSPFGDQKAGWFTITNSHSLTSHPAFLLYSELGQRYTDESASAFAVFKFFQSAMAGIAQAYAGELSASYQLLILAIFLLSGSYTFIMVSKKPIETSTDFRYTKILND</sequence>
<keyword evidence="3 8" id="KW-1133">Transmembrane helix</keyword>
<evidence type="ECO:0000313" key="10">
    <source>
        <dbReference type="EMBL" id="EDQ91611.1"/>
    </source>
</evidence>
<dbReference type="Proteomes" id="UP000001357">
    <property type="component" value="Unassembled WGS sequence"/>
</dbReference>
<feature type="transmembrane region" description="Helical" evidence="8">
    <location>
        <begin position="263"/>
        <end position="282"/>
    </location>
</feature>
<feature type="transmembrane region" description="Helical" evidence="8">
    <location>
        <begin position="439"/>
        <end position="458"/>
    </location>
</feature>
<keyword evidence="2 8" id="KW-0812">Transmembrane</keyword>
<dbReference type="eggNOG" id="KOG3098">
    <property type="taxonomic scope" value="Eukaryota"/>
</dbReference>
<evidence type="ECO:0000313" key="11">
    <source>
        <dbReference type="Proteomes" id="UP000001357"/>
    </source>
</evidence>
<evidence type="ECO:0000256" key="1">
    <source>
        <dbReference type="ARBA" id="ARBA00004141"/>
    </source>
</evidence>
<name>A9UU59_MONBE</name>
<dbReference type="Pfam" id="PF05978">
    <property type="entry name" value="UNC-93"/>
    <property type="match status" value="2"/>
</dbReference>
<keyword evidence="5" id="KW-0325">Glycoprotein</keyword>
<feature type="transmembrane region" description="Helical" evidence="8">
    <location>
        <begin position="174"/>
        <end position="194"/>
    </location>
</feature>
<dbReference type="PANTHER" id="PTHR23294">
    <property type="entry name" value="ET TRANSLATION PRODUCT-RELATED"/>
    <property type="match status" value="1"/>
</dbReference>
<organism evidence="10 11">
    <name type="scientific">Monosiga brevicollis</name>
    <name type="common">Choanoflagellate</name>
    <dbReference type="NCBI Taxonomy" id="81824"/>
    <lineage>
        <taxon>Eukaryota</taxon>
        <taxon>Choanoflagellata</taxon>
        <taxon>Craspedida</taxon>
        <taxon>Salpingoecidae</taxon>
        <taxon>Monosiga</taxon>
    </lineage>
</organism>
<keyword evidence="9" id="KW-0732">Signal</keyword>
<feature type="transmembrane region" description="Helical" evidence="8">
    <location>
        <begin position="136"/>
        <end position="154"/>
    </location>
</feature>
<feature type="transmembrane region" description="Helical" evidence="8">
    <location>
        <begin position="83"/>
        <end position="101"/>
    </location>
</feature>
<dbReference type="InterPro" id="IPR010291">
    <property type="entry name" value="Ion_channel_UNC-93"/>
</dbReference>
<comment type="subcellular location">
    <subcellularLocation>
        <location evidence="1">Membrane</location>
        <topology evidence="1">Multi-pass membrane protein</topology>
    </subcellularLocation>
</comment>
<protein>
    <recommendedName>
        <fullName evidence="6">UNC93-like protein MFSD11</fullName>
    </recommendedName>
    <alternativeName>
        <fullName evidence="7">Major facilitator superfamily domain-containing protein 11</fullName>
    </alternativeName>
</protein>
<feature type="transmembrane region" description="Helical" evidence="8">
    <location>
        <begin position="326"/>
        <end position="347"/>
    </location>
</feature>
<proteinExistence type="predicted"/>
<dbReference type="GO" id="GO:0016020">
    <property type="term" value="C:membrane"/>
    <property type="evidence" value="ECO:0007669"/>
    <property type="project" value="UniProtKB-SubCell"/>
</dbReference>
<dbReference type="PANTHER" id="PTHR23294:SF0">
    <property type="entry name" value="UNC93-LIKE PROTEIN MFSD11"/>
    <property type="match status" value="1"/>
</dbReference>
<dbReference type="InParanoid" id="A9UU59"/>
<feature type="transmembrane region" description="Helical" evidence="8">
    <location>
        <begin position="297"/>
        <end position="314"/>
    </location>
</feature>
<evidence type="ECO:0000256" key="5">
    <source>
        <dbReference type="ARBA" id="ARBA00023180"/>
    </source>
</evidence>
<dbReference type="Gene3D" id="1.20.1250.20">
    <property type="entry name" value="MFS general substrate transporter like domains"/>
    <property type="match status" value="2"/>
</dbReference>
<dbReference type="SUPFAM" id="SSF103473">
    <property type="entry name" value="MFS general substrate transporter"/>
    <property type="match status" value="1"/>
</dbReference>
<reference evidence="10 11" key="1">
    <citation type="journal article" date="2008" name="Nature">
        <title>The genome of the choanoflagellate Monosiga brevicollis and the origin of metazoans.</title>
        <authorList>
            <consortium name="JGI Sequencing"/>
            <person name="King N."/>
            <person name="Westbrook M.J."/>
            <person name="Young S.L."/>
            <person name="Kuo A."/>
            <person name="Abedin M."/>
            <person name="Chapman J."/>
            <person name="Fairclough S."/>
            <person name="Hellsten U."/>
            <person name="Isogai Y."/>
            <person name="Letunic I."/>
            <person name="Marr M."/>
            <person name="Pincus D."/>
            <person name="Putnam N."/>
            <person name="Rokas A."/>
            <person name="Wright K.J."/>
            <person name="Zuzow R."/>
            <person name="Dirks W."/>
            <person name="Good M."/>
            <person name="Goodstein D."/>
            <person name="Lemons D."/>
            <person name="Li W."/>
            <person name="Lyons J.B."/>
            <person name="Morris A."/>
            <person name="Nichols S."/>
            <person name="Richter D.J."/>
            <person name="Salamov A."/>
            <person name="Bork P."/>
            <person name="Lim W.A."/>
            <person name="Manning G."/>
            <person name="Miller W.T."/>
            <person name="McGinnis W."/>
            <person name="Shapiro H."/>
            <person name="Tjian R."/>
            <person name="Grigoriev I.V."/>
            <person name="Rokhsar D."/>
        </authorList>
    </citation>
    <scope>NUCLEOTIDE SEQUENCE [LARGE SCALE GENOMIC DNA]</scope>
    <source>
        <strain evidence="11">MX1 / ATCC 50154</strain>
    </source>
</reference>
<feature type="signal peptide" evidence="9">
    <location>
        <begin position="1"/>
        <end position="20"/>
    </location>
</feature>
<evidence type="ECO:0000256" key="6">
    <source>
        <dbReference type="ARBA" id="ARBA00040302"/>
    </source>
</evidence>
<dbReference type="KEGG" id="mbr:MONBRDRAFT_31582"/>
<evidence type="ECO:0000256" key="3">
    <source>
        <dbReference type="ARBA" id="ARBA00022989"/>
    </source>
</evidence>
<keyword evidence="4 8" id="KW-0472">Membrane</keyword>